<keyword evidence="1" id="KW-0812">Transmembrane</keyword>
<dbReference type="EMBL" id="CP046455">
    <property type="protein sequence ID" value="QGU07610.1"/>
    <property type="molecule type" value="Genomic_DNA"/>
</dbReference>
<feature type="transmembrane region" description="Helical" evidence="1">
    <location>
        <begin position="80"/>
        <end position="101"/>
    </location>
</feature>
<evidence type="ECO:0000256" key="1">
    <source>
        <dbReference type="SAM" id="Phobius"/>
    </source>
</evidence>
<proteinExistence type="predicted"/>
<organism evidence="2 3">
    <name type="scientific">Corynebacterium occultum</name>
    <dbReference type="NCBI Taxonomy" id="2675219"/>
    <lineage>
        <taxon>Bacteria</taxon>
        <taxon>Bacillati</taxon>
        <taxon>Actinomycetota</taxon>
        <taxon>Actinomycetes</taxon>
        <taxon>Mycobacteriales</taxon>
        <taxon>Corynebacteriaceae</taxon>
        <taxon>Corynebacterium</taxon>
    </lineage>
</organism>
<dbReference type="AlphaFoldDB" id="A0A6B8WC62"/>
<name>A0A6B8WC62_9CORY</name>
<keyword evidence="1" id="KW-0472">Membrane</keyword>
<keyword evidence="3" id="KW-1185">Reference proteome</keyword>
<reference evidence="2 3" key="1">
    <citation type="submission" date="2019-11" db="EMBL/GenBank/DDBJ databases">
        <title>Complete genome sequence of Corynebacterium kalinowskii 1959, a novel Corynebacterium species isolated from soil of a small paddock in Vilsendorf, Germany.</title>
        <authorList>
            <person name="Schaffert L."/>
            <person name="Ruwe M."/>
            <person name="Milse J."/>
            <person name="Hanuschka K."/>
            <person name="Ortseifen V."/>
            <person name="Droste J."/>
            <person name="Brandt D."/>
            <person name="Schlueter L."/>
            <person name="Kutter Y."/>
            <person name="Vinke S."/>
            <person name="Viehoefer P."/>
            <person name="Jacob L."/>
            <person name="Luebke N.-C."/>
            <person name="Schulte-Berndt E."/>
            <person name="Hain C."/>
            <person name="Linder M."/>
            <person name="Schmidt P."/>
            <person name="Wollenschlaeger L."/>
            <person name="Luttermann T."/>
            <person name="Thieme E."/>
            <person name="Hassa J."/>
            <person name="Haak M."/>
            <person name="Wittchen M."/>
            <person name="Mentz A."/>
            <person name="Persicke M."/>
            <person name="Busche T."/>
            <person name="Ruckert C."/>
        </authorList>
    </citation>
    <scope>NUCLEOTIDE SEQUENCE [LARGE SCALE GENOMIC DNA]</scope>
    <source>
        <strain evidence="2 3">2039</strain>
    </source>
</reference>
<protein>
    <submittedName>
        <fullName evidence="2">Uncharacterized protein</fullName>
    </submittedName>
</protein>
<evidence type="ECO:0000313" key="3">
    <source>
        <dbReference type="Proteomes" id="UP000424462"/>
    </source>
</evidence>
<gene>
    <name evidence="2" type="ORF">COCCU_08430</name>
</gene>
<accession>A0A6B8WC62</accession>
<dbReference type="RefSeq" id="WP_156231085.1">
    <property type="nucleotide sequence ID" value="NZ_CP046455.1"/>
</dbReference>
<keyword evidence="1" id="KW-1133">Transmembrane helix</keyword>
<dbReference type="Proteomes" id="UP000424462">
    <property type="component" value="Chromosome"/>
</dbReference>
<sequence precursor="true">MSISLNRVQTAKMSPSLSSGIVPAAAVWEPKEGVPHLSSGVGVRRLSRQNRTGELIPGEQVSKNRDKLPKVLQLGEAAQAYLAGVAFGLLLVLGLLLGASLEEPMPTSTLPISERSVSLG</sequence>
<dbReference type="KEGG" id="cok:COCCU_08430"/>
<evidence type="ECO:0000313" key="2">
    <source>
        <dbReference type="EMBL" id="QGU07610.1"/>
    </source>
</evidence>